<keyword evidence="3" id="KW-0406">Ion transport</keyword>
<dbReference type="Gene3D" id="2.70.170.10">
    <property type="entry name" value="Neurotransmitter-gated ion-channel ligand-binding domain"/>
    <property type="match status" value="1"/>
</dbReference>
<evidence type="ECO:0000256" key="3">
    <source>
        <dbReference type="RuleBase" id="RU000687"/>
    </source>
</evidence>
<feature type="chain" id="PRO_5022259096" description="Neurotransmitter-gated ion-channel ligand-binding domain-containing protein" evidence="3">
    <location>
        <begin position="22"/>
        <end position="271"/>
    </location>
</feature>
<dbReference type="GO" id="GO:0005230">
    <property type="term" value="F:extracellular ligand-gated monoatomic ion channel activity"/>
    <property type="evidence" value="ECO:0007669"/>
    <property type="project" value="InterPro"/>
</dbReference>
<evidence type="ECO:0000259" key="4">
    <source>
        <dbReference type="Pfam" id="PF02931"/>
    </source>
</evidence>
<evidence type="ECO:0000256" key="2">
    <source>
        <dbReference type="ARBA" id="ARBA00023136"/>
    </source>
</evidence>
<dbReference type="GO" id="GO:0004888">
    <property type="term" value="F:transmembrane signaling receptor activity"/>
    <property type="evidence" value="ECO:0007669"/>
    <property type="project" value="InterPro"/>
</dbReference>
<dbReference type="PROSITE" id="PS00236">
    <property type="entry name" value="NEUROTR_ION_CHANNEL"/>
    <property type="match status" value="1"/>
</dbReference>
<gene>
    <name evidence="5" type="ORF">WR25_18384</name>
</gene>
<dbReference type="SUPFAM" id="SSF63712">
    <property type="entry name" value="Nicotinic receptor ligand binding domain-like"/>
    <property type="match status" value="1"/>
</dbReference>
<dbReference type="STRING" id="2018661.A0A2A2JZS1"/>
<comment type="similarity">
    <text evidence="3">Belongs to the ligand-gated ion channel (TC 1.A.9) family.</text>
</comment>
<keyword evidence="3" id="KW-0813">Transport</keyword>
<evidence type="ECO:0000313" key="5">
    <source>
        <dbReference type="EMBL" id="PAV67039.1"/>
    </source>
</evidence>
<dbReference type="AlphaFoldDB" id="A0A2A2JZS1"/>
<dbReference type="PANTHER" id="PTHR18945">
    <property type="entry name" value="NEUROTRANSMITTER GATED ION CHANNEL"/>
    <property type="match status" value="1"/>
</dbReference>
<dbReference type="Proteomes" id="UP000218231">
    <property type="component" value="Unassembled WGS sequence"/>
</dbReference>
<name>A0A2A2JZS1_9BILA</name>
<accession>A0A2A2JZS1</accession>
<evidence type="ECO:0000313" key="6">
    <source>
        <dbReference type="Proteomes" id="UP000218231"/>
    </source>
</evidence>
<dbReference type="InterPro" id="IPR036734">
    <property type="entry name" value="Neur_chan_lig-bd_sf"/>
</dbReference>
<dbReference type="Pfam" id="PF02931">
    <property type="entry name" value="Neur_chan_LBD"/>
    <property type="match status" value="1"/>
</dbReference>
<dbReference type="EMBL" id="LIAE01010006">
    <property type="protein sequence ID" value="PAV67039.1"/>
    <property type="molecule type" value="Genomic_DNA"/>
</dbReference>
<dbReference type="InterPro" id="IPR006201">
    <property type="entry name" value="Neur_channel"/>
</dbReference>
<dbReference type="CDD" id="cd18989">
    <property type="entry name" value="LGIC_ECD_cation"/>
    <property type="match status" value="1"/>
</dbReference>
<keyword evidence="2" id="KW-0472">Membrane</keyword>
<dbReference type="InterPro" id="IPR018000">
    <property type="entry name" value="Neurotransmitter_ion_chnl_CS"/>
</dbReference>
<dbReference type="OrthoDB" id="5975154at2759"/>
<comment type="caution">
    <text evidence="5">The sequence shown here is derived from an EMBL/GenBank/DDBJ whole genome shotgun (WGS) entry which is preliminary data.</text>
</comment>
<dbReference type="PRINTS" id="PR00252">
    <property type="entry name" value="NRIONCHANNEL"/>
</dbReference>
<keyword evidence="3" id="KW-0732">Signal</keyword>
<evidence type="ECO:0000256" key="1">
    <source>
        <dbReference type="ARBA" id="ARBA00004141"/>
    </source>
</evidence>
<sequence>MNLTKTRSIYFILILVSQIFAGKDDDEDEPEGIESDEGDAKELYNKTYIEHQTKLDQDLWKGYKTSRIPVKNASQPITIMMHWHLTHINILESDQTMGIHGHLYMTWMDEFLGWDPANYNGIRQTRCKKWQVWSPKVRIANSISGLYSNYDISSNSHVIVATHGTDRAKVEMYPTFAIKVGCNLDFSDYPNDEHNCTSSAYVQQPMSRIRISPYFMTATVSLAWDKLSGNRKNKMMISNFKIVNVTNTIHYYRNGSYYSIEPITTKEQAQT</sequence>
<proteinExistence type="inferred from homology"/>
<comment type="subcellular location">
    <subcellularLocation>
        <location evidence="1">Membrane</location>
        <topology evidence="1">Multi-pass membrane protein</topology>
    </subcellularLocation>
</comment>
<organism evidence="5 6">
    <name type="scientific">Diploscapter pachys</name>
    <dbReference type="NCBI Taxonomy" id="2018661"/>
    <lineage>
        <taxon>Eukaryota</taxon>
        <taxon>Metazoa</taxon>
        <taxon>Ecdysozoa</taxon>
        <taxon>Nematoda</taxon>
        <taxon>Chromadorea</taxon>
        <taxon>Rhabditida</taxon>
        <taxon>Rhabditina</taxon>
        <taxon>Rhabditomorpha</taxon>
        <taxon>Rhabditoidea</taxon>
        <taxon>Rhabditidae</taxon>
        <taxon>Diploscapter</taxon>
    </lineage>
</organism>
<keyword evidence="3" id="KW-0407">Ion channel</keyword>
<dbReference type="InterPro" id="IPR006202">
    <property type="entry name" value="Neur_chan_lig-bd"/>
</dbReference>
<protein>
    <recommendedName>
        <fullName evidence="4">Neurotransmitter-gated ion-channel ligand-binding domain-containing protein</fullName>
    </recommendedName>
</protein>
<feature type="domain" description="Neurotransmitter-gated ion-channel ligand-binding" evidence="4">
    <location>
        <begin position="53"/>
        <end position="250"/>
    </location>
</feature>
<reference evidence="5 6" key="1">
    <citation type="journal article" date="2017" name="Curr. Biol.">
        <title>Genome architecture and evolution of a unichromosomal asexual nematode.</title>
        <authorList>
            <person name="Fradin H."/>
            <person name="Zegar C."/>
            <person name="Gutwein M."/>
            <person name="Lucas J."/>
            <person name="Kovtun M."/>
            <person name="Corcoran D."/>
            <person name="Baugh L.R."/>
            <person name="Kiontke K."/>
            <person name="Gunsalus K."/>
            <person name="Fitch D.H."/>
            <person name="Piano F."/>
        </authorList>
    </citation>
    <scope>NUCLEOTIDE SEQUENCE [LARGE SCALE GENOMIC DNA]</scope>
    <source>
        <strain evidence="5">PF1309</strain>
    </source>
</reference>
<keyword evidence="6" id="KW-1185">Reference proteome</keyword>
<dbReference type="GO" id="GO:0016020">
    <property type="term" value="C:membrane"/>
    <property type="evidence" value="ECO:0007669"/>
    <property type="project" value="UniProtKB-SubCell"/>
</dbReference>
<feature type="signal peptide" evidence="3">
    <location>
        <begin position="1"/>
        <end position="21"/>
    </location>
</feature>